<feature type="non-terminal residue" evidence="11">
    <location>
        <position position="419"/>
    </location>
</feature>
<keyword evidence="4" id="KW-0235">DNA replication</keyword>
<sequence>QVQKILRERFCRHCAAGKLFGVKQQYSHLLELLKRTTVHGESNSALIIGPRGSGKTALLNHVLKDLREMNQVRGNLLENPFLSGLLQTNDKVALKEITRQLQLENVVGDKVFGSFAENLAFLLEALRRGNRTSSCPILFVLDEFDLFVHHKNQTLLYNLFDISQSAQTPVTVIGLTCRQDILELLEKRVKSRFSHRQIYLMNSFDFKEYIKIFKKQLSLPAEFPDESFAQKWNNNVQLLAEDKAVQDVLQKLFQHSKELRSLHSLLMLAVSAVSVQRPLLTAADLQEASRQHSSDSRANIVHGLSVLEICLIIAMKHLNEVYDGEPFNFQMVYNEFQKFIQRKAHSMYNFEKPVVMKAFEHLLQLELVQPLERPSARAQREFLLLRLLLDSSQIMEALQLYPNCPTDVKQWAASSLSWL</sequence>
<evidence type="ECO:0000259" key="9">
    <source>
        <dbReference type="Pfam" id="PF13191"/>
    </source>
</evidence>
<comment type="subcellular location">
    <subcellularLocation>
        <location evidence="1">Nucleus</location>
    </subcellularLocation>
</comment>
<dbReference type="InterPro" id="IPR032705">
    <property type="entry name" value="ORC4_C"/>
</dbReference>
<dbReference type="GO" id="GO:0003688">
    <property type="term" value="F:DNA replication origin binding"/>
    <property type="evidence" value="ECO:0007669"/>
    <property type="project" value="TreeGrafter"/>
</dbReference>
<dbReference type="FunFam" id="3.40.50.300:FF:000649">
    <property type="entry name" value="Origin recognition complex subunit 4"/>
    <property type="match status" value="1"/>
</dbReference>
<dbReference type="Gene3D" id="3.40.50.300">
    <property type="entry name" value="P-loop containing nucleotide triphosphate hydrolases"/>
    <property type="match status" value="1"/>
</dbReference>
<dbReference type="InterPro" id="IPR041664">
    <property type="entry name" value="AAA_16"/>
</dbReference>
<accession>A0A7L2BFW2</accession>
<evidence type="ECO:0000256" key="3">
    <source>
        <dbReference type="ARBA" id="ARBA00019083"/>
    </source>
</evidence>
<dbReference type="InterPro" id="IPR027417">
    <property type="entry name" value="P-loop_NTPase"/>
</dbReference>
<evidence type="ECO:0000256" key="6">
    <source>
        <dbReference type="ARBA" id="ARBA00022840"/>
    </source>
</evidence>
<evidence type="ECO:0000313" key="11">
    <source>
        <dbReference type="EMBL" id="NXQ23376.1"/>
    </source>
</evidence>
<keyword evidence="5" id="KW-0547">Nucleotide-binding</keyword>
<dbReference type="PANTHER" id="PTHR12087">
    <property type="entry name" value="ORIGIN RECOGNITION COMPLEX SUBUNIT 4"/>
    <property type="match status" value="1"/>
</dbReference>
<feature type="domain" description="Orc1-like AAA ATPase" evidence="9">
    <location>
        <begin position="19"/>
        <end position="173"/>
    </location>
</feature>
<keyword evidence="8" id="KW-0539">Nucleus</keyword>
<evidence type="ECO:0000256" key="1">
    <source>
        <dbReference type="ARBA" id="ARBA00004123"/>
    </source>
</evidence>
<evidence type="ECO:0000313" key="12">
    <source>
        <dbReference type="Proteomes" id="UP000571582"/>
    </source>
</evidence>
<keyword evidence="7" id="KW-0238">DNA-binding</keyword>
<dbReference type="Pfam" id="PF14629">
    <property type="entry name" value="ORC4_C"/>
    <property type="match status" value="1"/>
</dbReference>
<dbReference type="GO" id="GO:0005664">
    <property type="term" value="C:nuclear origin of replication recognition complex"/>
    <property type="evidence" value="ECO:0007669"/>
    <property type="project" value="TreeGrafter"/>
</dbReference>
<comment type="similarity">
    <text evidence="2">Belongs to the ORC4 family.</text>
</comment>
<dbReference type="GO" id="GO:0005737">
    <property type="term" value="C:cytoplasm"/>
    <property type="evidence" value="ECO:0007669"/>
    <property type="project" value="UniProtKB-ARBA"/>
</dbReference>
<dbReference type="Proteomes" id="UP000571582">
    <property type="component" value="Unassembled WGS sequence"/>
</dbReference>
<evidence type="ECO:0000259" key="10">
    <source>
        <dbReference type="Pfam" id="PF14629"/>
    </source>
</evidence>
<dbReference type="SUPFAM" id="SSF52540">
    <property type="entry name" value="P-loop containing nucleoside triphosphate hydrolases"/>
    <property type="match status" value="1"/>
</dbReference>
<dbReference type="Pfam" id="PF13191">
    <property type="entry name" value="AAA_16"/>
    <property type="match status" value="1"/>
</dbReference>
<evidence type="ECO:0000256" key="8">
    <source>
        <dbReference type="ARBA" id="ARBA00023242"/>
    </source>
</evidence>
<evidence type="ECO:0000256" key="5">
    <source>
        <dbReference type="ARBA" id="ARBA00022741"/>
    </source>
</evidence>
<dbReference type="EMBL" id="VWYE01000056">
    <property type="protein sequence ID" value="NXQ23376.1"/>
    <property type="molecule type" value="Genomic_DNA"/>
</dbReference>
<organism evidence="11 12">
    <name type="scientific">Alaudala cheleensis</name>
    <name type="common">Asian short-toed lark</name>
    <dbReference type="NCBI Taxonomy" id="670337"/>
    <lineage>
        <taxon>Eukaryota</taxon>
        <taxon>Metazoa</taxon>
        <taxon>Chordata</taxon>
        <taxon>Craniata</taxon>
        <taxon>Vertebrata</taxon>
        <taxon>Euteleostomi</taxon>
        <taxon>Archelosauria</taxon>
        <taxon>Archosauria</taxon>
        <taxon>Dinosauria</taxon>
        <taxon>Saurischia</taxon>
        <taxon>Theropoda</taxon>
        <taxon>Coelurosauria</taxon>
        <taxon>Aves</taxon>
        <taxon>Neognathae</taxon>
        <taxon>Neoaves</taxon>
        <taxon>Telluraves</taxon>
        <taxon>Australaves</taxon>
        <taxon>Passeriformes</taxon>
        <taxon>Sylvioidea</taxon>
        <taxon>Alaudidae</taxon>
        <taxon>Alaudala</taxon>
    </lineage>
</organism>
<proteinExistence type="inferred from homology"/>
<dbReference type="PANTHER" id="PTHR12087:SF0">
    <property type="entry name" value="ORIGIN RECOGNITION COMPLEX SUBUNIT 4"/>
    <property type="match status" value="1"/>
</dbReference>
<dbReference type="CDD" id="cd00009">
    <property type="entry name" value="AAA"/>
    <property type="match status" value="1"/>
</dbReference>
<evidence type="ECO:0000256" key="7">
    <source>
        <dbReference type="ARBA" id="ARBA00023125"/>
    </source>
</evidence>
<protein>
    <recommendedName>
        <fullName evidence="3">Origin recognition complex subunit 4</fullName>
    </recommendedName>
</protein>
<dbReference type="GO" id="GO:0005524">
    <property type="term" value="F:ATP binding"/>
    <property type="evidence" value="ECO:0007669"/>
    <property type="project" value="UniProtKB-KW"/>
</dbReference>
<evidence type="ECO:0000256" key="2">
    <source>
        <dbReference type="ARBA" id="ARBA00005334"/>
    </source>
</evidence>
<evidence type="ECO:0000256" key="4">
    <source>
        <dbReference type="ARBA" id="ARBA00022705"/>
    </source>
</evidence>
<reference evidence="11 12" key="1">
    <citation type="submission" date="2019-09" db="EMBL/GenBank/DDBJ databases">
        <title>Bird 10,000 Genomes (B10K) Project - Family phase.</title>
        <authorList>
            <person name="Zhang G."/>
        </authorList>
    </citation>
    <scope>NUCLEOTIDE SEQUENCE [LARGE SCALE GENOMIC DNA]</scope>
    <source>
        <strain evidence="11">B10K-DU-001-15</strain>
        <tissue evidence="11">Muscle</tissue>
    </source>
</reference>
<dbReference type="GO" id="GO:0006270">
    <property type="term" value="P:DNA replication initiation"/>
    <property type="evidence" value="ECO:0007669"/>
    <property type="project" value="TreeGrafter"/>
</dbReference>
<comment type="caution">
    <text evidence="11">The sequence shown here is derived from an EMBL/GenBank/DDBJ whole genome shotgun (WGS) entry which is preliminary data.</text>
</comment>
<dbReference type="PIRSF" id="PIRSF007858">
    <property type="entry name" value="ORC4"/>
    <property type="match status" value="1"/>
</dbReference>
<name>A0A7L2BFW2_9PASS</name>
<feature type="non-terminal residue" evidence="11">
    <location>
        <position position="1"/>
    </location>
</feature>
<keyword evidence="12" id="KW-1185">Reference proteome</keyword>
<feature type="domain" description="Origin recognition complex subunit 4 C-terminal" evidence="10">
    <location>
        <begin position="211"/>
        <end position="398"/>
    </location>
</feature>
<dbReference type="InterPro" id="IPR016527">
    <property type="entry name" value="ORC4"/>
</dbReference>
<gene>
    <name evidence="11" type="primary">Orc4</name>
    <name evidence="11" type="ORF">ALACHE_R13381</name>
</gene>
<keyword evidence="6" id="KW-0067">ATP-binding</keyword>
<dbReference type="AlphaFoldDB" id="A0A7L2BFW2"/>